<dbReference type="RefSeq" id="WP_124970412.1">
    <property type="nucleotide sequence ID" value="NZ_BDQK01000013.1"/>
</dbReference>
<protein>
    <recommendedName>
        <fullName evidence="6">Extradiol ring-cleavage dioxygenase class III enzyme subunit B domain-containing protein</fullName>
    </recommendedName>
</protein>
<dbReference type="GO" id="GO:0008270">
    <property type="term" value="F:zinc ion binding"/>
    <property type="evidence" value="ECO:0007669"/>
    <property type="project" value="InterPro"/>
</dbReference>
<dbReference type="InterPro" id="IPR014436">
    <property type="entry name" value="Extradiol_dOase_DODA"/>
</dbReference>
<dbReference type="Pfam" id="PF02900">
    <property type="entry name" value="LigB"/>
    <property type="match status" value="1"/>
</dbReference>
<dbReference type="PANTHER" id="PTHR30096">
    <property type="entry name" value="4,5-DOPA DIOXYGENASE EXTRADIOL-LIKE PROTEIN"/>
    <property type="match status" value="1"/>
</dbReference>
<keyword evidence="3" id="KW-0479">Metal-binding</keyword>
<reference evidence="8" key="1">
    <citation type="submission" date="2017-05" db="EMBL/GenBank/DDBJ databases">
        <title>Physiological properties and genetic analysis related to exopolysaccharide production of fresh-water unicellular cyanobacterium Aphanothece sacrum, Suizenji Nori, that has been cultured as a food source in Japan.</title>
        <authorList>
            <person name="Kanesaki Y."/>
            <person name="Yoshikawa S."/>
            <person name="Ohki K."/>
        </authorList>
    </citation>
    <scope>NUCLEOTIDE SEQUENCE [LARGE SCALE GENOMIC DNA]</scope>
    <source>
        <strain evidence="8">FPU1</strain>
    </source>
</reference>
<evidence type="ECO:0000256" key="4">
    <source>
        <dbReference type="ARBA" id="ARBA00022833"/>
    </source>
</evidence>
<evidence type="ECO:0000313" key="8">
    <source>
        <dbReference type="Proteomes" id="UP000287247"/>
    </source>
</evidence>
<dbReference type="SUPFAM" id="SSF53213">
    <property type="entry name" value="LigB-like"/>
    <property type="match status" value="1"/>
</dbReference>
<evidence type="ECO:0000313" key="7">
    <source>
        <dbReference type="EMBL" id="GBF80735.1"/>
    </source>
</evidence>
<dbReference type="Gene3D" id="3.40.830.10">
    <property type="entry name" value="LigB-like"/>
    <property type="match status" value="1"/>
</dbReference>
<dbReference type="EMBL" id="BDQK01000013">
    <property type="protein sequence ID" value="GBF80735.1"/>
    <property type="molecule type" value="Genomic_DNA"/>
</dbReference>
<dbReference type="CDD" id="cd07363">
    <property type="entry name" value="45_DOPA_Dioxygenase"/>
    <property type="match status" value="1"/>
</dbReference>
<comment type="cofactor">
    <cofactor evidence="1">
        <name>Zn(2+)</name>
        <dbReference type="ChEBI" id="CHEBI:29105"/>
    </cofactor>
</comment>
<keyword evidence="4" id="KW-0862">Zinc</keyword>
<feature type="domain" description="Extradiol ring-cleavage dioxygenase class III enzyme subunit B" evidence="6">
    <location>
        <begin position="35"/>
        <end position="250"/>
    </location>
</feature>
<dbReference type="InterPro" id="IPR004183">
    <property type="entry name" value="Xdiol_dOase_suB"/>
</dbReference>
<dbReference type="PIRSF" id="PIRSF006157">
    <property type="entry name" value="Doxgns_DODA"/>
    <property type="match status" value="1"/>
</dbReference>
<dbReference type="GO" id="GO:0008198">
    <property type="term" value="F:ferrous iron binding"/>
    <property type="evidence" value="ECO:0007669"/>
    <property type="project" value="InterPro"/>
</dbReference>
<keyword evidence="8" id="KW-1185">Reference proteome</keyword>
<dbReference type="PANTHER" id="PTHR30096:SF0">
    <property type="entry name" value="4,5-DOPA DIOXYGENASE EXTRADIOL-LIKE PROTEIN"/>
    <property type="match status" value="1"/>
</dbReference>
<evidence type="ECO:0000256" key="3">
    <source>
        <dbReference type="ARBA" id="ARBA00022723"/>
    </source>
</evidence>
<proteinExistence type="inferred from homology"/>
<comment type="caution">
    <text evidence="7">The sequence shown here is derived from an EMBL/GenBank/DDBJ whole genome shotgun (WGS) entry which is preliminary data.</text>
</comment>
<evidence type="ECO:0000256" key="1">
    <source>
        <dbReference type="ARBA" id="ARBA00001947"/>
    </source>
</evidence>
<accession>A0A401IHF5</accession>
<dbReference type="GO" id="GO:0016702">
    <property type="term" value="F:oxidoreductase activity, acting on single donors with incorporation of molecular oxygen, incorporation of two atoms of oxygen"/>
    <property type="evidence" value="ECO:0007669"/>
    <property type="project" value="UniProtKB-ARBA"/>
</dbReference>
<sequence length="263" mass="29206">MAFFPSVFISHGAPDLPLYETPAREFLRGLGLKLGKPQGILVISAHWTTRTPTISLDPKPKTIYDFLGFPSKIYDLSYPAPGATDLAHQVSKLLLQSNIKNHLTPEYGLDHGAWNPLLLMYPDADIPVTQLSIQPDEPPIHHWTMGQALTELGKQGILVLGSGAASHNLWEFGRYSLNCPPPDWVQEFDQWLMATIEARDWQTLLNYKNTAPYAQKNHPTPEHFLPLFVALGTAGVRAQGTLLHSSYTYGVLSMSAFQFSTGL</sequence>
<name>A0A401IHF5_APHSA</name>
<keyword evidence="5" id="KW-0560">Oxidoreductase</keyword>
<gene>
    <name evidence="7" type="ORF">AsFPU1_2140</name>
</gene>
<organism evidence="7 8">
    <name type="scientific">Aphanothece sacrum FPU1</name>
    <dbReference type="NCBI Taxonomy" id="1920663"/>
    <lineage>
        <taxon>Bacteria</taxon>
        <taxon>Bacillati</taxon>
        <taxon>Cyanobacteriota</taxon>
        <taxon>Cyanophyceae</taxon>
        <taxon>Oscillatoriophycideae</taxon>
        <taxon>Chroococcales</taxon>
        <taxon>Aphanothecaceae</taxon>
        <taxon>Aphanothece</taxon>
    </lineage>
</organism>
<evidence type="ECO:0000256" key="5">
    <source>
        <dbReference type="ARBA" id="ARBA00023002"/>
    </source>
</evidence>
<comment type="similarity">
    <text evidence="2">Belongs to the DODA-type extradiol aromatic ring-opening dioxygenase family.</text>
</comment>
<evidence type="ECO:0000259" key="6">
    <source>
        <dbReference type="Pfam" id="PF02900"/>
    </source>
</evidence>
<dbReference type="OrthoDB" id="9790889at2"/>
<dbReference type="Proteomes" id="UP000287247">
    <property type="component" value="Unassembled WGS sequence"/>
</dbReference>
<evidence type="ECO:0000256" key="2">
    <source>
        <dbReference type="ARBA" id="ARBA00007581"/>
    </source>
</evidence>
<dbReference type="AlphaFoldDB" id="A0A401IHF5"/>